<evidence type="ECO:0000313" key="7">
    <source>
        <dbReference type="EMBL" id="CAD1813918.1"/>
    </source>
</evidence>
<dbReference type="EMBL" id="AY395706">
    <property type="protein sequence ID" value="AAR32250.1"/>
    <property type="molecule type" value="Genomic_DNA"/>
</dbReference>
<feature type="compositionally biased region" description="Pro residues" evidence="3">
    <location>
        <begin position="30"/>
        <end position="44"/>
    </location>
</feature>
<dbReference type="Pfam" id="PF02711">
    <property type="entry name" value="Pap_E4"/>
    <property type="match status" value="1"/>
</dbReference>
<protein>
    <submittedName>
        <fullName evidence="4 5">E4</fullName>
    </submittedName>
</protein>
<dbReference type="Proteomes" id="UP000102297">
    <property type="component" value="Segment"/>
</dbReference>
<accession>Q676U8</accession>
<keyword evidence="2" id="KW-0244">Early protein</keyword>
<evidence type="ECO:0000256" key="3">
    <source>
        <dbReference type="SAM" id="MobiDB-lite"/>
    </source>
</evidence>
<evidence type="ECO:0000313" key="9">
    <source>
        <dbReference type="Proteomes" id="UP000102297"/>
    </source>
</evidence>
<dbReference type="EMBL" id="KU298924">
    <property type="protein sequence ID" value="ALT54929.1"/>
    <property type="molecule type" value="Genomic_DNA"/>
</dbReference>
<dbReference type="EMBL" id="LR862034">
    <property type="protein sequence ID" value="CAD1814227.1"/>
    <property type="molecule type" value="Genomic_DNA"/>
</dbReference>
<evidence type="ECO:0000313" key="8">
    <source>
        <dbReference type="EMBL" id="CAD1814227.1"/>
    </source>
</evidence>
<reference evidence="7" key="3">
    <citation type="submission" date="2020-07" db="EMBL/GenBank/DDBJ databases">
        <authorList>
            <person name="Wienecke-Baldacchino K A."/>
        </authorList>
    </citation>
    <scope>NUCLEOTIDE SEQUENCE</scope>
    <source>
        <strain evidence="7">LNS6249536_HPV62</strain>
        <strain evidence="8">LNS7798956_HPV62</strain>
    </source>
</reference>
<organismHost>
    <name type="scientific">Homo sapiens</name>
    <name type="common">Human</name>
    <dbReference type="NCBI Taxonomy" id="9606"/>
</organismHost>
<evidence type="ECO:0000313" key="5">
    <source>
        <dbReference type="EMBL" id="ALT54929.1"/>
    </source>
</evidence>
<evidence type="ECO:0000256" key="1">
    <source>
        <dbReference type="ARBA" id="ARBA00009551"/>
    </source>
</evidence>
<reference evidence="4 9" key="1">
    <citation type="journal article" date="2004" name="J. Infect. Dis.">
        <title>Codetection of a mixed population of candHPV62 containing wild-type and disrupted E1 open-reading frame in a 45-year-old woman with normal cytology.</title>
        <authorList>
            <person name="Fu L."/>
            <person name="Terai M."/>
            <person name="Matsukura T."/>
            <person name="Herrero R."/>
            <person name="Burk R.D."/>
        </authorList>
    </citation>
    <scope>NUCLEOTIDE SEQUENCE [LARGE SCALE GENOMIC DNA]</scope>
    <source>
        <strain evidence="4">Qv18091</strain>
    </source>
</reference>
<evidence type="ECO:0000313" key="10">
    <source>
        <dbReference type="Proteomes" id="UP000156168"/>
    </source>
</evidence>
<dbReference type="InterPro" id="IPR003861">
    <property type="entry name" value="Papilloma_E4"/>
</dbReference>
<organism evidence="4 9">
    <name type="scientific">Human papillomavirus 62</name>
    <dbReference type="NCBI Taxonomy" id="334210"/>
    <lineage>
        <taxon>Viruses</taxon>
        <taxon>Monodnaviria</taxon>
        <taxon>Shotokuvirae</taxon>
        <taxon>Cossaviricota</taxon>
        <taxon>Papovaviricetes</taxon>
        <taxon>Zurhausenvirales</taxon>
        <taxon>Papillomaviridae</taxon>
        <taxon>Firstpapillomavirinae</taxon>
        <taxon>Alphapapillomavirus</taxon>
        <taxon>Alphapapillomavirus 3</taxon>
    </lineage>
</organism>
<feature type="compositionally biased region" description="Polar residues" evidence="3">
    <location>
        <begin position="74"/>
        <end position="85"/>
    </location>
</feature>
<gene>
    <name evidence="4" type="primary">E4</name>
</gene>
<reference evidence="5 10" key="2">
    <citation type="journal article" date="2016" name="Virology">
        <title>Identification of novel human papillomavirus lineages and sublineages in HIV/HPV-coinfected pregnant women by next-generation sequencing.</title>
        <authorList>
            <person name="Siqueira J.D."/>
            <person name="Alves B.M."/>
            <person name="Prellwitz I.M."/>
            <person name="Furtado C."/>
            <person name="Meyrelles A.R."/>
            <person name="Machado E.S."/>
            <person name="Seuanez H.N."/>
            <person name="Soares M.A."/>
            <person name="Soares E.A."/>
        </authorList>
    </citation>
    <scope>NUCLEOTIDE SEQUENCE [LARGE SCALE GENOMIC DNA]</scope>
    <source>
        <strain evidence="5">101A.62</strain>
        <strain evidence="6">103A.62</strain>
    </source>
</reference>
<proteinExistence type="inferred from homology"/>
<dbReference type="EMBL" id="KU298925">
    <property type="protein sequence ID" value="ALT54937.1"/>
    <property type="molecule type" value="Genomic_DNA"/>
</dbReference>
<comment type="similarity">
    <text evidence="1">Belongs to the papillomaviridae E4 protein family.</text>
</comment>
<name>Q676U8_HPV62</name>
<evidence type="ECO:0000313" key="4">
    <source>
        <dbReference type="EMBL" id="AAR32250.1"/>
    </source>
</evidence>
<sequence>MNHATLYLAPRTLCERYPLLKLLDCYTPPNPPPVPSTWAPPRPPKPPRCRRRLVSDSESTDTERSGSPPLQKRTAGSWTITSTGPTVTLTAQKDDTCVTVALHL</sequence>
<evidence type="ECO:0000313" key="6">
    <source>
        <dbReference type="EMBL" id="ALT54937.1"/>
    </source>
</evidence>
<evidence type="ECO:0000256" key="2">
    <source>
        <dbReference type="ARBA" id="ARBA00022518"/>
    </source>
</evidence>
<feature type="region of interest" description="Disordered" evidence="3">
    <location>
        <begin position="30"/>
        <end position="85"/>
    </location>
</feature>
<dbReference type="Proteomes" id="UP000156168">
    <property type="component" value="Genome"/>
</dbReference>
<dbReference type="EMBL" id="LR861983">
    <property type="protein sequence ID" value="CAD1813918.1"/>
    <property type="molecule type" value="Genomic_DNA"/>
</dbReference>